<dbReference type="Proteomes" id="UP001138997">
    <property type="component" value="Unassembled WGS sequence"/>
</dbReference>
<dbReference type="AlphaFoldDB" id="A0A9X1NN00"/>
<evidence type="ECO:0000256" key="2">
    <source>
        <dbReference type="ARBA" id="ARBA00022448"/>
    </source>
</evidence>
<dbReference type="GO" id="GO:0031460">
    <property type="term" value="P:glycine betaine transport"/>
    <property type="evidence" value="ECO:0007669"/>
    <property type="project" value="TreeGrafter"/>
</dbReference>
<evidence type="ECO:0000256" key="4">
    <source>
        <dbReference type="ARBA" id="ARBA00023136"/>
    </source>
</evidence>
<evidence type="ECO:0000256" key="5">
    <source>
        <dbReference type="SAM" id="SignalP"/>
    </source>
</evidence>
<feature type="chain" id="PRO_5040942957" evidence="5">
    <location>
        <begin position="24"/>
        <end position="313"/>
    </location>
</feature>
<keyword evidence="4" id="KW-0472">Membrane</keyword>
<dbReference type="GO" id="GO:0015871">
    <property type="term" value="P:choline transport"/>
    <property type="evidence" value="ECO:0007669"/>
    <property type="project" value="TreeGrafter"/>
</dbReference>
<keyword evidence="3" id="KW-1003">Cell membrane</keyword>
<evidence type="ECO:0000256" key="3">
    <source>
        <dbReference type="ARBA" id="ARBA00022475"/>
    </source>
</evidence>
<protein>
    <submittedName>
        <fullName evidence="7">Glycine betaine ABC transporter substrate-binding protein</fullName>
    </submittedName>
</protein>
<dbReference type="GO" id="GO:0015226">
    <property type="term" value="F:carnitine transmembrane transporter activity"/>
    <property type="evidence" value="ECO:0007669"/>
    <property type="project" value="TreeGrafter"/>
</dbReference>
<reference evidence="7" key="1">
    <citation type="submission" date="2021-11" db="EMBL/GenBank/DDBJ databases">
        <title>Streptomyces corallinus and Kineosporia corallina sp. nov., two new coral-derived marine actinobacteria.</title>
        <authorList>
            <person name="Buangrab K."/>
            <person name="Sutthacheep M."/>
            <person name="Yeemin T."/>
            <person name="Harunari E."/>
            <person name="Igarashi Y."/>
            <person name="Sripreechasak P."/>
            <person name="Kanchanasin P."/>
            <person name="Tanasupawat S."/>
            <person name="Phongsopitanun W."/>
        </authorList>
    </citation>
    <scope>NUCLEOTIDE SEQUENCE</scope>
    <source>
        <strain evidence="7">JCM 31032</strain>
    </source>
</reference>
<comment type="caution">
    <text evidence="7">The sequence shown here is derived from an EMBL/GenBank/DDBJ whole genome shotgun (WGS) entry which is preliminary data.</text>
</comment>
<dbReference type="Gene3D" id="3.10.105.10">
    <property type="entry name" value="Dipeptide-binding Protein, Domain 3"/>
    <property type="match status" value="2"/>
</dbReference>
<dbReference type="RefSeq" id="WP_231449354.1">
    <property type="nucleotide sequence ID" value="NZ_JAJOMB010000030.1"/>
</dbReference>
<feature type="signal peptide" evidence="5">
    <location>
        <begin position="1"/>
        <end position="23"/>
    </location>
</feature>
<dbReference type="SUPFAM" id="SSF53850">
    <property type="entry name" value="Periplasmic binding protein-like II"/>
    <property type="match status" value="1"/>
</dbReference>
<feature type="domain" description="ABC-type glycine betaine transport system substrate-binding" evidence="6">
    <location>
        <begin position="51"/>
        <end position="296"/>
    </location>
</feature>
<evidence type="ECO:0000313" key="8">
    <source>
        <dbReference type="Proteomes" id="UP001138997"/>
    </source>
</evidence>
<comment type="subcellular location">
    <subcellularLocation>
        <location evidence="1">Cell membrane</location>
    </subcellularLocation>
</comment>
<evidence type="ECO:0000256" key="1">
    <source>
        <dbReference type="ARBA" id="ARBA00004236"/>
    </source>
</evidence>
<dbReference type="GO" id="GO:0005275">
    <property type="term" value="F:amine transmembrane transporter activity"/>
    <property type="evidence" value="ECO:0007669"/>
    <property type="project" value="TreeGrafter"/>
</dbReference>
<dbReference type="Pfam" id="PF04069">
    <property type="entry name" value="OpuAC"/>
    <property type="match status" value="1"/>
</dbReference>
<sequence length="313" mass="33288">MASLSRRALFGGLLAAGTATVAACSGEPARFQGGSGSRADDAGSGSSGSKSLSIAVIPGWDDAVASSNLWKVLLEERGYTVDLRELEVAATYTAVANNQIDIYMSTWLPGTHEPYWAKYQDDLEILSEWAEGGLMLVVPDYVQIDSVAELAAQADAFGNRIVGIEAGAGQMRLTREEVMPAYGLDGFTLVEGSTPAMLAELNSAISRQQNIVVTLWTPHWAFGRWDLKVLEEPEKAYGAPDTLTAIAGKGFSQAQPEVAGWLKNFTIDEDKSAELMAAIQDAGTGNALEGTKEWVADNKAITDAWFTSAADAA</sequence>
<keyword evidence="5" id="KW-0732">Signal</keyword>
<dbReference type="PANTHER" id="PTHR47737:SF1">
    <property type="entry name" value="GLYCINE BETAINE_PROLINE BETAINE TRANSPORT SYSTEM PERMEASE PROTEIN PROW"/>
    <property type="match status" value="1"/>
</dbReference>
<keyword evidence="2" id="KW-0813">Transport</keyword>
<dbReference type="EMBL" id="JAJOMB010000030">
    <property type="protein sequence ID" value="MCD5316504.1"/>
    <property type="molecule type" value="Genomic_DNA"/>
</dbReference>
<dbReference type="PANTHER" id="PTHR47737">
    <property type="entry name" value="GLYCINE BETAINE/PROLINE BETAINE TRANSPORT SYSTEM PERMEASE PROTEIN PROW"/>
    <property type="match status" value="1"/>
</dbReference>
<dbReference type="InterPro" id="IPR007210">
    <property type="entry name" value="ABC_Gly_betaine_transp_sub-bd"/>
</dbReference>
<dbReference type="GO" id="GO:0043190">
    <property type="term" value="C:ATP-binding cassette (ABC) transporter complex"/>
    <property type="evidence" value="ECO:0007669"/>
    <property type="project" value="InterPro"/>
</dbReference>
<dbReference type="Gene3D" id="3.40.190.100">
    <property type="entry name" value="Glycine betaine-binding periplasmic protein, domain 2"/>
    <property type="match status" value="1"/>
</dbReference>
<dbReference type="InterPro" id="IPR006311">
    <property type="entry name" value="TAT_signal"/>
</dbReference>
<gene>
    <name evidence="7" type="ORF">LR394_36970</name>
</gene>
<evidence type="ECO:0000313" key="7">
    <source>
        <dbReference type="EMBL" id="MCD5316504.1"/>
    </source>
</evidence>
<evidence type="ECO:0000259" key="6">
    <source>
        <dbReference type="Pfam" id="PF04069"/>
    </source>
</evidence>
<proteinExistence type="predicted"/>
<name>A0A9X1NN00_9ACTN</name>
<accession>A0A9X1NN00</accession>
<organism evidence="7 8">
    <name type="scientific">Kineosporia babensis</name>
    <dbReference type="NCBI Taxonomy" id="499548"/>
    <lineage>
        <taxon>Bacteria</taxon>
        <taxon>Bacillati</taxon>
        <taxon>Actinomycetota</taxon>
        <taxon>Actinomycetes</taxon>
        <taxon>Kineosporiales</taxon>
        <taxon>Kineosporiaceae</taxon>
        <taxon>Kineosporia</taxon>
    </lineage>
</organism>
<keyword evidence="8" id="KW-1185">Reference proteome</keyword>
<dbReference type="PROSITE" id="PS51257">
    <property type="entry name" value="PROKAR_LIPOPROTEIN"/>
    <property type="match status" value="1"/>
</dbReference>
<dbReference type="CDD" id="cd13639">
    <property type="entry name" value="PBP2_OpuAC_like"/>
    <property type="match status" value="1"/>
</dbReference>
<dbReference type="PROSITE" id="PS51318">
    <property type="entry name" value="TAT"/>
    <property type="match status" value="1"/>
</dbReference>